<evidence type="ECO:0000313" key="3">
    <source>
        <dbReference type="Proteomes" id="UP000054350"/>
    </source>
</evidence>
<dbReference type="GO" id="GO:0006383">
    <property type="term" value="P:transcription by RNA polymerase III"/>
    <property type="evidence" value="ECO:0007669"/>
    <property type="project" value="InterPro"/>
</dbReference>
<dbReference type="GO" id="GO:0000127">
    <property type="term" value="C:transcription factor TFIIIC complex"/>
    <property type="evidence" value="ECO:0007669"/>
    <property type="project" value="TreeGrafter"/>
</dbReference>
<gene>
    <name evidence="2" type="ORF">AMAG_15174</name>
</gene>
<dbReference type="Pfam" id="PF13181">
    <property type="entry name" value="TPR_8"/>
    <property type="match status" value="1"/>
</dbReference>
<evidence type="ECO:0000313" key="2">
    <source>
        <dbReference type="EMBL" id="KNE70206.1"/>
    </source>
</evidence>
<dbReference type="PANTHER" id="PTHR23082:SF0">
    <property type="entry name" value="GENERAL TRANSCRIPTION FACTOR 3C POLYPEPTIDE 3"/>
    <property type="match status" value="1"/>
</dbReference>
<dbReference type="SMART" id="SM00028">
    <property type="entry name" value="TPR"/>
    <property type="match status" value="2"/>
</dbReference>
<proteinExistence type="predicted"/>
<dbReference type="eggNOG" id="KOG2076">
    <property type="taxonomic scope" value="Eukaryota"/>
</dbReference>
<accession>A0A0L0T693</accession>
<dbReference type="STRING" id="578462.A0A0L0T693"/>
<keyword evidence="1" id="KW-0802">TPR repeat</keyword>
<dbReference type="AlphaFoldDB" id="A0A0L0T693"/>
<feature type="repeat" description="TPR" evidence="1">
    <location>
        <begin position="223"/>
        <end position="256"/>
    </location>
</feature>
<dbReference type="PANTHER" id="PTHR23082">
    <property type="entry name" value="TRANSCRIPTION INITIATION FACTOR IIIC TFIIIC , POLYPEPTIDE 3-RELATED"/>
    <property type="match status" value="1"/>
</dbReference>
<dbReference type="PROSITE" id="PS50005">
    <property type="entry name" value="TPR"/>
    <property type="match status" value="1"/>
</dbReference>
<dbReference type="InterPro" id="IPR019734">
    <property type="entry name" value="TPR_rpt"/>
</dbReference>
<keyword evidence="3" id="KW-1185">Reference proteome</keyword>
<sequence>MVLMRRLVEILQQKNMATEAAVLMNAALTYHAQGKYVHPWVEPALEDLGESLLPAQSEYETTLFERITFRKQYVLTLPLGSPDLADPDLGAMTIDDLFLACDLLFSNNMNHDLLLLIKRVVRFFQGRHTELVPDEAVSDAEYNPQLHPRAPLDEASADGGAGVPLEAYAVADQLELYEMMLTSYMSNRHWAKAADLAATMLGLAPDDASVPDDPVEEPDAAAAALWYRRGHALAQLGQSDAAIAAMERARALDSTAVAPREELADLYQAQGRSSLAFTVLSEAEQLMNASHLDAMLFGRRPDLRGTRKRTKVDTGSKQALLKDWTEQASTEKERLSKKTTRKEALLAKEREVRVRFEKLQLMWAVGLDKLDDEQRREYLSTATSLFEIFKNTAAFYPSDRSVTFAGVDGSFRIRNTKIAKSKFTEEGEYKLVERRMFLAPRANYDPKDLEKLTQEEKLMIQANSYLGYAMDDWFEMLMRYCVALVKGYQSNRAFSVLHDVADANVFWHDKAKMIRMHVVGMALGVAAARPEHTTTHARWLITHYPYHSNVYRLYAASLCSGARDRLAFASANCQKFFKRLLQHRFAGALRKSMTPAEVEALGLHPGLTVQDETEAVWTAKPVLLTVYGHILSCAASYLPAAVHYLRAYALAPDDAMLNLTLGVAYLHRAMQRKSDNRHQQVAQGIAFLLRFAEISLAPPAPAAAGEPSDNGVPPVFRQPRTLVLYNLGRAFHQIGLVALATRYYRMALDDKSAPQFHREAAYNLALVYTHSNAPRLAKQVMREHLTF</sequence>
<dbReference type="VEuPathDB" id="FungiDB:AMAG_15174"/>
<dbReference type="OrthoDB" id="9991317at2759"/>
<dbReference type="Proteomes" id="UP000054350">
    <property type="component" value="Unassembled WGS sequence"/>
</dbReference>
<reference evidence="3" key="2">
    <citation type="submission" date="2009-11" db="EMBL/GenBank/DDBJ databases">
        <title>The Genome Sequence of Allomyces macrogynus strain ATCC 38327.</title>
        <authorList>
            <consortium name="The Broad Institute Genome Sequencing Platform"/>
            <person name="Russ C."/>
            <person name="Cuomo C."/>
            <person name="Shea T."/>
            <person name="Young S.K."/>
            <person name="Zeng Q."/>
            <person name="Koehrsen M."/>
            <person name="Haas B."/>
            <person name="Borodovsky M."/>
            <person name="Guigo R."/>
            <person name="Alvarado L."/>
            <person name="Berlin A."/>
            <person name="Borenstein D."/>
            <person name="Chen Z."/>
            <person name="Engels R."/>
            <person name="Freedman E."/>
            <person name="Gellesch M."/>
            <person name="Goldberg J."/>
            <person name="Griggs A."/>
            <person name="Gujja S."/>
            <person name="Heiman D."/>
            <person name="Hepburn T."/>
            <person name="Howarth C."/>
            <person name="Jen D."/>
            <person name="Larson L."/>
            <person name="Lewis B."/>
            <person name="Mehta T."/>
            <person name="Park D."/>
            <person name="Pearson M."/>
            <person name="Roberts A."/>
            <person name="Saif S."/>
            <person name="Shenoy N."/>
            <person name="Sisk P."/>
            <person name="Stolte C."/>
            <person name="Sykes S."/>
            <person name="Walk T."/>
            <person name="White J."/>
            <person name="Yandava C."/>
            <person name="Burger G."/>
            <person name="Gray M.W."/>
            <person name="Holland P.W.H."/>
            <person name="King N."/>
            <person name="Lang F.B.F."/>
            <person name="Roger A.J."/>
            <person name="Ruiz-Trillo I."/>
            <person name="Lander E."/>
            <person name="Nusbaum C."/>
        </authorList>
    </citation>
    <scope>NUCLEOTIDE SEQUENCE [LARGE SCALE GENOMIC DNA]</scope>
    <source>
        <strain evidence="3">ATCC 38327</strain>
    </source>
</reference>
<evidence type="ECO:0000256" key="1">
    <source>
        <dbReference type="PROSITE-ProRule" id="PRU00339"/>
    </source>
</evidence>
<dbReference type="Gene3D" id="1.25.40.10">
    <property type="entry name" value="Tetratricopeptide repeat domain"/>
    <property type="match status" value="2"/>
</dbReference>
<dbReference type="InterPro" id="IPR039340">
    <property type="entry name" value="Tfc4/TFIIIC-102/Sfc4"/>
</dbReference>
<organism evidence="2 3">
    <name type="scientific">Allomyces macrogynus (strain ATCC 38327)</name>
    <name type="common">Allomyces javanicus var. macrogynus</name>
    <dbReference type="NCBI Taxonomy" id="578462"/>
    <lineage>
        <taxon>Eukaryota</taxon>
        <taxon>Fungi</taxon>
        <taxon>Fungi incertae sedis</taxon>
        <taxon>Blastocladiomycota</taxon>
        <taxon>Blastocladiomycetes</taxon>
        <taxon>Blastocladiales</taxon>
        <taxon>Blastocladiaceae</taxon>
        <taxon>Allomyces</taxon>
    </lineage>
</organism>
<reference evidence="2 3" key="1">
    <citation type="submission" date="2009-11" db="EMBL/GenBank/DDBJ databases">
        <title>Annotation of Allomyces macrogynus ATCC 38327.</title>
        <authorList>
            <consortium name="The Broad Institute Genome Sequencing Platform"/>
            <person name="Russ C."/>
            <person name="Cuomo C."/>
            <person name="Burger G."/>
            <person name="Gray M.W."/>
            <person name="Holland P.W.H."/>
            <person name="King N."/>
            <person name="Lang F.B.F."/>
            <person name="Roger A.J."/>
            <person name="Ruiz-Trillo I."/>
            <person name="Young S.K."/>
            <person name="Zeng Q."/>
            <person name="Gargeya S."/>
            <person name="Fitzgerald M."/>
            <person name="Haas B."/>
            <person name="Abouelleil A."/>
            <person name="Alvarado L."/>
            <person name="Arachchi H.M."/>
            <person name="Berlin A."/>
            <person name="Chapman S.B."/>
            <person name="Gearin G."/>
            <person name="Goldberg J."/>
            <person name="Griggs A."/>
            <person name="Gujja S."/>
            <person name="Hansen M."/>
            <person name="Heiman D."/>
            <person name="Howarth C."/>
            <person name="Larimer J."/>
            <person name="Lui A."/>
            <person name="MacDonald P.J.P."/>
            <person name="McCowen C."/>
            <person name="Montmayeur A."/>
            <person name="Murphy C."/>
            <person name="Neiman D."/>
            <person name="Pearson M."/>
            <person name="Priest M."/>
            <person name="Roberts A."/>
            <person name="Saif S."/>
            <person name="Shea T."/>
            <person name="Sisk P."/>
            <person name="Stolte C."/>
            <person name="Sykes S."/>
            <person name="Wortman J."/>
            <person name="Nusbaum C."/>
            <person name="Birren B."/>
        </authorList>
    </citation>
    <scope>NUCLEOTIDE SEQUENCE [LARGE SCALE GENOMIC DNA]</scope>
    <source>
        <strain evidence="2 3">ATCC 38327</strain>
    </source>
</reference>
<dbReference type="OMA" id="DEYHEIW"/>
<dbReference type="SUPFAM" id="SSF48452">
    <property type="entry name" value="TPR-like"/>
    <property type="match status" value="2"/>
</dbReference>
<name>A0A0L0T693_ALLM3</name>
<protein>
    <submittedName>
        <fullName evidence="2">Uncharacterized protein</fullName>
    </submittedName>
</protein>
<dbReference type="InterPro" id="IPR011990">
    <property type="entry name" value="TPR-like_helical_dom_sf"/>
</dbReference>
<dbReference type="EMBL" id="GG745364">
    <property type="protein sequence ID" value="KNE70206.1"/>
    <property type="molecule type" value="Genomic_DNA"/>
</dbReference>